<name>A0A061RWU5_9CHLO</name>
<dbReference type="AlphaFoldDB" id="A0A061RWU5"/>
<reference evidence="2" key="1">
    <citation type="submission" date="2014-05" db="EMBL/GenBank/DDBJ databases">
        <title>The transcriptome of the halophilic microalga Tetraselmis sp. GSL018 isolated from the Great Salt Lake, Utah.</title>
        <authorList>
            <person name="Jinkerson R.E."/>
            <person name="D'Adamo S."/>
            <person name="Posewitz M.C."/>
        </authorList>
    </citation>
    <scope>NUCLEOTIDE SEQUENCE</scope>
    <source>
        <strain evidence="2">GSL018</strain>
    </source>
</reference>
<protein>
    <submittedName>
        <fullName evidence="2">Uncharacterized protein</fullName>
    </submittedName>
</protein>
<dbReference type="EMBL" id="GBEZ01009129">
    <property type="protein sequence ID" value="JAC76443.1"/>
    <property type="molecule type" value="Transcribed_RNA"/>
</dbReference>
<feature type="non-terminal residue" evidence="2">
    <location>
        <position position="1"/>
    </location>
</feature>
<evidence type="ECO:0000313" key="2">
    <source>
        <dbReference type="EMBL" id="JAC76443.1"/>
    </source>
</evidence>
<sequence length="88" mass="9120">AAACRAGSVSTPPPVPRPSKTRPISQCQQSARLVARAMGSGHGRAREWKALLGWPDSPLCLPATSSRGFGPGVILESLCKPVWEGGGV</sequence>
<gene>
    <name evidence="2" type="ORF">TSPGSL018_20154</name>
</gene>
<feature type="region of interest" description="Disordered" evidence="1">
    <location>
        <begin position="1"/>
        <end position="26"/>
    </location>
</feature>
<organism evidence="2">
    <name type="scientific">Tetraselmis sp. GSL018</name>
    <dbReference type="NCBI Taxonomy" id="582737"/>
    <lineage>
        <taxon>Eukaryota</taxon>
        <taxon>Viridiplantae</taxon>
        <taxon>Chlorophyta</taxon>
        <taxon>core chlorophytes</taxon>
        <taxon>Chlorodendrophyceae</taxon>
        <taxon>Chlorodendrales</taxon>
        <taxon>Chlorodendraceae</taxon>
        <taxon>Tetraselmis</taxon>
    </lineage>
</organism>
<proteinExistence type="predicted"/>
<feature type="non-terminal residue" evidence="2">
    <location>
        <position position="88"/>
    </location>
</feature>
<evidence type="ECO:0000256" key="1">
    <source>
        <dbReference type="SAM" id="MobiDB-lite"/>
    </source>
</evidence>
<accession>A0A061RWU5</accession>